<dbReference type="Pfam" id="PF25673">
    <property type="entry name" value="Terminase_7"/>
    <property type="match status" value="1"/>
</dbReference>
<dbReference type="AlphaFoldDB" id="A0A3N0CS02"/>
<reference evidence="2 3" key="1">
    <citation type="submission" date="2018-11" db="EMBL/GenBank/DDBJ databases">
        <authorList>
            <person name="Li F."/>
        </authorList>
    </citation>
    <scope>NUCLEOTIDE SEQUENCE [LARGE SCALE GENOMIC DNA]</scope>
    <source>
        <strain evidence="2 3">Gsoil 097</strain>
    </source>
</reference>
<dbReference type="EMBL" id="RJSE01000001">
    <property type="protein sequence ID" value="RNL66254.1"/>
    <property type="molecule type" value="Genomic_DNA"/>
</dbReference>
<accession>A0A3N0CS02</accession>
<evidence type="ECO:0000313" key="3">
    <source>
        <dbReference type="Proteomes" id="UP000267128"/>
    </source>
</evidence>
<sequence>MAARKKDPSVRRRRNTATTAATLRRVDSDAPSREEFEAMTVAVLREAIDVANMDRPADQQISKKGAKAELVERLVATDREVPCMPKFVAGYDEEGFALEGDWHPQTTAWWFDAWTSPMAMEWDDSDEHNMLVLALIYNDIWTADTAKARKEAATEYRLQRVDLGLSPYARRRLEWTIETADEARARGEKRRKSDRPAAPKPAAGQPDPRLHLVSSA</sequence>
<protein>
    <submittedName>
        <fullName evidence="2">Uncharacterized protein</fullName>
    </submittedName>
</protein>
<comment type="caution">
    <text evidence="2">The sequence shown here is derived from an EMBL/GenBank/DDBJ whole genome shotgun (WGS) entry which is preliminary data.</text>
</comment>
<feature type="region of interest" description="Disordered" evidence="1">
    <location>
        <begin position="1"/>
        <end position="32"/>
    </location>
</feature>
<name>A0A3N0CS02_9ACTN</name>
<evidence type="ECO:0000313" key="2">
    <source>
        <dbReference type="EMBL" id="RNL66254.1"/>
    </source>
</evidence>
<feature type="compositionally biased region" description="Basic and acidic residues" evidence="1">
    <location>
        <begin position="1"/>
        <end position="10"/>
    </location>
</feature>
<feature type="region of interest" description="Disordered" evidence="1">
    <location>
        <begin position="182"/>
        <end position="216"/>
    </location>
</feature>
<dbReference type="InterPro" id="IPR057972">
    <property type="entry name" value="Terminase_7"/>
</dbReference>
<dbReference type="OrthoDB" id="3233083at2"/>
<keyword evidence="3" id="KW-1185">Reference proteome</keyword>
<proteinExistence type="predicted"/>
<evidence type="ECO:0000256" key="1">
    <source>
        <dbReference type="SAM" id="MobiDB-lite"/>
    </source>
</evidence>
<dbReference type="RefSeq" id="WP_123225699.1">
    <property type="nucleotide sequence ID" value="NZ_RJSE01000001.1"/>
</dbReference>
<dbReference type="Proteomes" id="UP000267128">
    <property type="component" value="Unassembled WGS sequence"/>
</dbReference>
<gene>
    <name evidence="2" type="ORF">EFK50_01105</name>
</gene>
<organism evidence="2 3">
    <name type="scientific">Nocardioides marmoriginsengisoli</name>
    <dbReference type="NCBI Taxonomy" id="661483"/>
    <lineage>
        <taxon>Bacteria</taxon>
        <taxon>Bacillati</taxon>
        <taxon>Actinomycetota</taxon>
        <taxon>Actinomycetes</taxon>
        <taxon>Propionibacteriales</taxon>
        <taxon>Nocardioidaceae</taxon>
        <taxon>Nocardioides</taxon>
    </lineage>
</organism>